<comment type="caution">
    <text evidence="2">The sequence shown here is derived from an EMBL/GenBank/DDBJ whole genome shotgun (WGS) entry which is preliminary data.</text>
</comment>
<keyword evidence="3" id="KW-1185">Reference proteome</keyword>
<evidence type="ECO:0000256" key="1">
    <source>
        <dbReference type="SAM" id="MobiDB-lite"/>
    </source>
</evidence>
<reference evidence="2 3" key="1">
    <citation type="submission" date="2024-09" db="EMBL/GenBank/DDBJ databases">
        <title>The Natural Products Discovery Center: Release of the First 8490 Sequenced Strains for Exploring Actinobacteria Biosynthetic Diversity.</title>
        <authorList>
            <person name="Kalkreuter E."/>
            <person name="Kautsar S.A."/>
            <person name="Yang D."/>
            <person name="Bader C.D."/>
            <person name="Teijaro C.N."/>
            <person name="Fluegel L."/>
            <person name="Davis C.M."/>
            <person name="Simpson J.R."/>
            <person name="Lauterbach L."/>
            <person name="Steele A.D."/>
            <person name="Gui C."/>
            <person name="Meng S."/>
            <person name="Li G."/>
            <person name="Viehrig K."/>
            <person name="Ye F."/>
            <person name="Su P."/>
            <person name="Kiefer A.F."/>
            <person name="Nichols A."/>
            <person name="Cepeda A.J."/>
            <person name="Yan W."/>
            <person name="Fan B."/>
            <person name="Jiang Y."/>
            <person name="Adhikari A."/>
            <person name="Zheng C.-J."/>
            <person name="Schuster L."/>
            <person name="Cowan T.M."/>
            <person name="Smanski M.J."/>
            <person name="Chevrette M.G."/>
            <person name="De Carvalho L.P.S."/>
            <person name="Shen B."/>
        </authorList>
    </citation>
    <scope>NUCLEOTIDE SEQUENCE [LARGE SCALE GENOMIC DNA]</scope>
    <source>
        <strain evidence="2 3">NPDC057399</strain>
    </source>
</reference>
<sequence>MSGHEKKPDPFLEERQEARQQNGVLDAVTDMTRLSVPFGPFHQRGIHFGSTNFEGYDLNDMVDIVESASPELLESAAEALVQARDAIRTAAEELQKDIGGVDWKGESNTAFTKWADSLVKTAEGIADYADVVGTQVMAASSGLASVRKSMPPRDTRTDRKTVDDIPAVAQVDGNADYTAALKAEKDRQEAINQMYRLASYYTVSADTMQSAEEPVFPKMPDVGVPKPVTEYDPAPRDGAKPSTVLADARTSPVESRPFVAERPRAEQPPLLAEGRHPDELPKQPVGTEINSVGTLPPQEAVKPATSPPMTSGPPAQHAGPVPLGPGTAPLVAPMKAGRAVRPGVAPIPSTPPAAQGRATGATASGSAPRTGPAPLGQVARGAAPGAAGDRATGSMGRGALPGQAGTTGHGPATRGVVGGVPKPAGPTPGYVGSVPRHPSAAAGATRSGLGGHGSSRDGVVGGRRVTGDTPVSSGSALPRGTVIGGSGTPGRPTGQEAGRRGVIGPPPSASSTASTASRTAAGSGGGVSAPGGSSPGGQRRDGRRNTPGTQGGVVGNRSSAENRSRRDERRNDVSSTD</sequence>
<feature type="compositionally biased region" description="Low complexity" evidence="1">
    <location>
        <begin position="509"/>
        <end position="521"/>
    </location>
</feature>
<evidence type="ECO:0000313" key="2">
    <source>
        <dbReference type="EMBL" id="MFE7966970.1"/>
    </source>
</evidence>
<evidence type="ECO:0000313" key="3">
    <source>
        <dbReference type="Proteomes" id="UP001600650"/>
    </source>
</evidence>
<feature type="compositionally biased region" description="Basic and acidic residues" evidence="1">
    <location>
        <begin position="560"/>
        <end position="577"/>
    </location>
</feature>
<dbReference type="Gene3D" id="1.20.1260.20">
    <property type="entry name" value="PPE superfamily"/>
    <property type="match status" value="1"/>
</dbReference>
<proteinExistence type="predicted"/>
<feature type="compositionally biased region" description="Gly residues" evidence="1">
    <location>
        <begin position="522"/>
        <end position="535"/>
    </location>
</feature>
<feature type="compositionally biased region" description="Low complexity" evidence="1">
    <location>
        <begin position="379"/>
        <end position="393"/>
    </location>
</feature>
<name>A0ABW6JNK3_STRCE</name>
<protein>
    <submittedName>
        <fullName evidence="2">Uncharacterized protein</fullName>
    </submittedName>
</protein>
<gene>
    <name evidence="2" type="ORF">ACFU0X_28670</name>
</gene>
<dbReference type="InterPro" id="IPR038332">
    <property type="entry name" value="PPE_sf"/>
</dbReference>
<accession>A0ABW6JNK3</accession>
<dbReference type="EMBL" id="JBHVBU010000118">
    <property type="protein sequence ID" value="MFE7966970.1"/>
    <property type="molecule type" value="Genomic_DNA"/>
</dbReference>
<organism evidence="2 3">
    <name type="scientific">Streptomyces cellulosae</name>
    <dbReference type="NCBI Taxonomy" id="1968"/>
    <lineage>
        <taxon>Bacteria</taxon>
        <taxon>Bacillati</taxon>
        <taxon>Actinomycetota</taxon>
        <taxon>Actinomycetes</taxon>
        <taxon>Kitasatosporales</taxon>
        <taxon>Streptomycetaceae</taxon>
        <taxon>Streptomyces</taxon>
    </lineage>
</organism>
<dbReference type="Proteomes" id="UP001600650">
    <property type="component" value="Unassembled WGS sequence"/>
</dbReference>
<feature type="compositionally biased region" description="Low complexity" evidence="1">
    <location>
        <begin position="352"/>
        <end position="370"/>
    </location>
</feature>
<feature type="region of interest" description="Disordered" evidence="1">
    <location>
        <begin position="214"/>
        <end position="577"/>
    </location>
</feature>
<dbReference type="RefSeq" id="WP_381728318.1">
    <property type="nucleotide sequence ID" value="NZ_JBHVBU010000118.1"/>
</dbReference>